<dbReference type="EMBL" id="ML978083">
    <property type="protein sequence ID" value="KAF2008430.1"/>
    <property type="molecule type" value="Genomic_DNA"/>
</dbReference>
<accession>A0A6A5X6A2</accession>
<dbReference type="Proteomes" id="UP000799778">
    <property type="component" value="Unassembled WGS sequence"/>
</dbReference>
<dbReference type="Pfam" id="PF06985">
    <property type="entry name" value="HET"/>
    <property type="match status" value="1"/>
</dbReference>
<keyword evidence="3" id="KW-1185">Reference proteome</keyword>
<gene>
    <name evidence="2" type="ORF">BU24DRAFT_320385</name>
</gene>
<feature type="domain" description="Heterokaryon incompatibility" evidence="1">
    <location>
        <begin position="5"/>
        <end position="146"/>
    </location>
</feature>
<evidence type="ECO:0000313" key="3">
    <source>
        <dbReference type="Proteomes" id="UP000799778"/>
    </source>
</evidence>
<feature type="non-terminal residue" evidence="2">
    <location>
        <position position="271"/>
    </location>
</feature>
<organism evidence="2 3">
    <name type="scientific">Aaosphaeria arxii CBS 175.79</name>
    <dbReference type="NCBI Taxonomy" id="1450172"/>
    <lineage>
        <taxon>Eukaryota</taxon>
        <taxon>Fungi</taxon>
        <taxon>Dikarya</taxon>
        <taxon>Ascomycota</taxon>
        <taxon>Pezizomycotina</taxon>
        <taxon>Dothideomycetes</taxon>
        <taxon>Pleosporomycetidae</taxon>
        <taxon>Pleosporales</taxon>
        <taxon>Pleosporales incertae sedis</taxon>
        <taxon>Aaosphaeria</taxon>
    </lineage>
</organism>
<dbReference type="InterPro" id="IPR052895">
    <property type="entry name" value="HetReg/Transcr_Mod"/>
</dbReference>
<proteinExistence type="predicted"/>
<evidence type="ECO:0000259" key="1">
    <source>
        <dbReference type="Pfam" id="PF06985"/>
    </source>
</evidence>
<dbReference type="GeneID" id="54280316"/>
<dbReference type="PANTHER" id="PTHR24148">
    <property type="entry name" value="ANKYRIN REPEAT DOMAIN-CONTAINING PROTEIN 39 HOMOLOG-RELATED"/>
    <property type="match status" value="1"/>
</dbReference>
<feature type="non-terminal residue" evidence="2">
    <location>
        <position position="1"/>
    </location>
</feature>
<sequence length="271" mass="31589">RTHKYIAQSYTWGKSPRTRWIKVNDKEIRVANSLFDALTAFRRIGEDVILWVDALCINQADNKEKSHQITRMTEVYRNAEEVFVFLGRDSPHLTRPIMTEMKKADKQSSYPQMKRYLEKLEWKKFKDGLKDLLNREWFKRVWILQEVAFARTLRIFCGSQSVSDTCFVAAAEAADIDLKPHCRAIFEIMPRQHRTFHMGSQEQITSSWWSPEKTALADLLKLFGNREATQACDKVYALLSMSSDARDTDYLRPEYGKPDAEVVYDTAAFVV</sequence>
<dbReference type="AlphaFoldDB" id="A0A6A5X6A2"/>
<reference evidence="2" key="1">
    <citation type="journal article" date="2020" name="Stud. Mycol.">
        <title>101 Dothideomycetes genomes: a test case for predicting lifestyles and emergence of pathogens.</title>
        <authorList>
            <person name="Haridas S."/>
            <person name="Albert R."/>
            <person name="Binder M."/>
            <person name="Bloem J."/>
            <person name="Labutti K."/>
            <person name="Salamov A."/>
            <person name="Andreopoulos B."/>
            <person name="Baker S."/>
            <person name="Barry K."/>
            <person name="Bills G."/>
            <person name="Bluhm B."/>
            <person name="Cannon C."/>
            <person name="Castanera R."/>
            <person name="Culley D."/>
            <person name="Daum C."/>
            <person name="Ezra D."/>
            <person name="Gonzalez J."/>
            <person name="Henrissat B."/>
            <person name="Kuo A."/>
            <person name="Liang C."/>
            <person name="Lipzen A."/>
            <person name="Lutzoni F."/>
            <person name="Magnuson J."/>
            <person name="Mondo S."/>
            <person name="Nolan M."/>
            <person name="Ohm R."/>
            <person name="Pangilinan J."/>
            <person name="Park H.-J."/>
            <person name="Ramirez L."/>
            <person name="Alfaro M."/>
            <person name="Sun H."/>
            <person name="Tritt A."/>
            <person name="Yoshinaga Y."/>
            <person name="Zwiers L.-H."/>
            <person name="Turgeon B."/>
            <person name="Goodwin S."/>
            <person name="Spatafora J."/>
            <person name="Crous P."/>
            <person name="Grigoriev I."/>
        </authorList>
    </citation>
    <scope>NUCLEOTIDE SEQUENCE</scope>
    <source>
        <strain evidence="2">CBS 175.79</strain>
    </source>
</reference>
<protein>
    <submittedName>
        <fullName evidence="2">HET-domain-containing protein</fullName>
    </submittedName>
</protein>
<dbReference type="OrthoDB" id="194358at2759"/>
<dbReference type="RefSeq" id="XP_033376769.1">
    <property type="nucleotide sequence ID" value="XM_033522919.1"/>
</dbReference>
<dbReference type="InterPro" id="IPR010730">
    <property type="entry name" value="HET"/>
</dbReference>
<name>A0A6A5X6A2_9PLEO</name>
<dbReference type="PANTHER" id="PTHR24148:SF64">
    <property type="entry name" value="HETEROKARYON INCOMPATIBILITY DOMAIN-CONTAINING PROTEIN"/>
    <property type="match status" value="1"/>
</dbReference>
<evidence type="ECO:0000313" key="2">
    <source>
        <dbReference type="EMBL" id="KAF2008430.1"/>
    </source>
</evidence>